<dbReference type="Proteomes" id="UP000199501">
    <property type="component" value="Unassembled WGS sequence"/>
</dbReference>
<evidence type="ECO:0000313" key="2">
    <source>
        <dbReference type="Proteomes" id="UP000199501"/>
    </source>
</evidence>
<evidence type="ECO:0000313" key="1">
    <source>
        <dbReference type="EMBL" id="SDC41508.1"/>
    </source>
</evidence>
<keyword evidence="2" id="KW-1185">Reference proteome</keyword>
<dbReference type="RefSeq" id="WP_228771402.1">
    <property type="nucleotide sequence ID" value="NZ_FMZZ01000002.1"/>
</dbReference>
<name>A0A1G6LE22_9PSEU</name>
<sequence length="115" mass="12541">MFSAAVSDAELWWFWRASPDLDGVDRLDADQRVFAFVVVGDAYYPQAPCVRATESGELWRCDTLRDPPAKPGTRPESTAVVVPVAAQDDLSRRAAAGEPMARDRAWGVAVPVPVP</sequence>
<accession>A0A1G6LE22</accession>
<reference evidence="2" key="1">
    <citation type="submission" date="2016-10" db="EMBL/GenBank/DDBJ databases">
        <authorList>
            <person name="Varghese N."/>
            <person name="Submissions S."/>
        </authorList>
    </citation>
    <scope>NUCLEOTIDE SEQUENCE [LARGE SCALE GENOMIC DNA]</scope>
    <source>
        <strain evidence="2">IBRC-M 10403</strain>
    </source>
</reference>
<proteinExistence type="predicted"/>
<dbReference type="EMBL" id="FMZZ01000002">
    <property type="protein sequence ID" value="SDC41508.1"/>
    <property type="molecule type" value="Genomic_DNA"/>
</dbReference>
<protein>
    <submittedName>
        <fullName evidence="1">Uncharacterized protein</fullName>
    </submittedName>
</protein>
<organism evidence="1 2">
    <name type="scientific">Actinokineospora iranica</name>
    <dbReference type="NCBI Taxonomy" id="1271860"/>
    <lineage>
        <taxon>Bacteria</taxon>
        <taxon>Bacillati</taxon>
        <taxon>Actinomycetota</taxon>
        <taxon>Actinomycetes</taxon>
        <taxon>Pseudonocardiales</taxon>
        <taxon>Pseudonocardiaceae</taxon>
        <taxon>Actinokineospora</taxon>
    </lineage>
</organism>
<gene>
    <name evidence="1" type="ORF">SAMN05216174_10225</name>
</gene>
<dbReference type="AlphaFoldDB" id="A0A1G6LE22"/>